<reference evidence="3 4" key="1">
    <citation type="submission" date="2019-07" db="EMBL/GenBank/DDBJ databases">
        <title>Genomic Encyclopedia of Archaeal and Bacterial Type Strains, Phase II (KMG-II): from individual species to whole genera.</title>
        <authorList>
            <person name="Goeker M."/>
        </authorList>
    </citation>
    <scope>NUCLEOTIDE SEQUENCE [LARGE SCALE GENOMIC DNA]</scope>
    <source>
        <strain evidence="3 4">ATCC BAA-252</strain>
    </source>
</reference>
<dbReference type="PROSITE" id="PS50404">
    <property type="entry name" value="GST_NTER"/>
    <property type="match status" value="1"/>
</dbReference>
<dbReference type="InterPro" id="IPR040079">
    <property type="entry name" value="Glutathione_S-Trfase"/>
</dbReference>
<feature type="domain" description="GST N-terminal" evidence="1">
    <location>
        <begin position="1"/>
        <end position="81"/>
    </location>
</feature>
<dbReference type="Gene3D" id="3.40.30.10">
    <property type="entry name" value="Glutaredoxin"/>
    <property type="match status" value="1"/>
</dbReference>
<dbReference type="InterPro" id="IPR036282">
    <property type="entry name" value="Glutathione-S-Trfase_C_sf"/>
</dbReference>
<dbReference type="EMBL" id="VLLF01000002">
    <property type="protein sequence ID" value="TWI90427.1"/>
    <property type="molecule type" value="Genomic_DNA"/>
</dbReference>
<dbReference type="InterPro" id="IPR036249">
    <property type="entry name" value="Thioredoxin-like_sf"/>
</dbReference>
<dbReference type="Pfam" id="PF00043">
    <property type="entry name" value="GST_C"/>
    <property type="match status" value="1"/>
</dbReference>
<evidence type="ECO:0000313" key="3">
    <source>
        <dbReference type="EMBL" id="TWI90427.1"/>
    </source>
</evidence>
<feature type="domain" description="GST C-terminal" evidence="2">
    <location>
        <begin position="85"/>
        <end position="209"/>
    </location>
</feature>
<accession>A0A562T9R2</accession>
<dbReference type="SFLD" id="SFLDG01150">
    <property type="entry name" value="Main.1:_Beta-like"/>
    <property type="match status" value="1"/>
</dbReference>
<proteinExistence type="predicted"/>
<dbReference type="RefSeq" id="WP_145341587.1">
    <property type="nucleotide sequence ID" value="NZ_SMLY01000085.1"/>
</dbReference>
<dbReference type="InterPro" id="IPR004046">
    <property type="entry name" value="GST_C"/>
</dbReference>
<dbReference type="Gene3D" id="1.20.1050.10">
    <property type="match status" value="1"/>
</dbReference>
<dbReference type="AlphaFoldDB" id="A0A562T9R2"/>
<dbReference type="Proteomes" id="UP000320593">
    <property type="component" value="Unassembled WGS sequence"/>
</dbReference>
<dbReference type="SFLD" id="SFLDS00019">
    <property type="entry name" value="Glutathione_Transferase_(cytos"/>
    <property type="match status" value="1"/>
</dbReference>
<dbReference type="Pfam" id="PF13409">
    <property type="entry name" value="GST_N_2"/>
    <property type="match status" value="1"/>
</dbReference>
<dbReference type="CDD" id="cd03207">
    <property type="entry name" value="GST_C_8"/>
    <property type="match status" value="1"/>
</dbReference>
<gene>
    <name evidence="3" type="ORF">JM93_01408</name>
</gene>
<evidence type="ECO:0000259" key="2">
    <source>
        <dbReference type="PROSITE" id="PS50405"/>
    </source>
</evidence>
<sequence>MTDLVFYTNPMSRGRVVRWMLEEIGQPYETKVISYGPEMKSDAYRAINPLGKVPALVHSGKVITECAAICAYLADAFPEAGLAPALDARADYYRWLFFSSGPMETCLVNRSMGFEVSPERQRQAGYGVYEDMLDVAEMAVSGKTYIAGGSFSAADVYFGMNLEWAMQFGTVEPRPAFKAYVANLNQRPAYKRATELDDSLIPADGAQPA</sequence>
<organism evidence="3 4">
    <name type="scientific">Roseibium hamelinense</name>
    <dbReference type="NCBI Taxonomy" id="150831"/>
    <lineage>
        <taxon>Bacteria</taxon>
        <taxon>Pseudomonadati</taxon>
        <taxon>Pseudomonadota</taxon>
        <taxon>Alphaproteobacteria</taxon>
        <taxon>Hyphomicrobiales</taxon>
        <taxon>Stappiaceae</taxon>
        <taxon>Roseibium</taxon>
    </lineage>
</organism>
<dbReference type="PROSITE" id="PS50405">
    <property type="entry name" value="GST_CTER"/>
    <property type="match status" value="1"/>
</dbReference>
<dbReference type="PANTHER" id="PTHR44051:SF21">
    <property type="entry name" value="GLUTATHIONE S-TRANSFERASE FAMILY PROTEIN"/>
    <property type="match status" value="1"/>
</dbReference>
<keyword evidence="4" id="KW-1185">Reference proteome</keyword>
<evidence type="ECO:0000259" key="1">
    <source>
        <dbReference type="PROSITE" id="PS50404"/>
    </source>
</evidence>
<dbReference type="PANTHER" id="PTHR44051">
    <property type="entry name" value="GLUTATHIONE S-TRANSFERASE-RELATED"/>
    <property type="match status" value="1"/>
</dbReference>
<keyword evidence="3" id="KW-0808">Transferase</keyword>
<dbReference type="OrthoDB" id="5740960at2"/>
<dbReference type="SFLD" id="SFLDG00358">
    <property type="entry name" value="Main_(cytGST)"/>
    <property type="match status" value="1"/>
</dbReference>
<protein>
    <submittedName>
        <fullName evidence="3">Glutathione S-transferase</fullName>
    </submittedName>
</protein>
<dbReference type="SUPFAM" id="SSF47616">
    <property type="entry name" value="GST C-terminal domain-like"/>
    <property type="match status" value="1"/>
</dbReference>
<dbReference type="InterPro" id="IPR004045">
    <property type="entry name" value="Glutathione_S-Trfase_N"/>
</dbReference>
<dbReference type="SUPFAM" id="SSF52833">
    <property type="entry name" value="Thioredoxin-like"/>
    <property type="match status" value="1"/>
</dbReference>
<dbReference type="GO" id="GO:0016740">
    <property type="term" value="F:transferase activity"/>
    <property type="evidence" value="ECO:0007669"/>
    <property type="project" value="UniProtKB-KW"/>
</dbReference>
<comment type="caution">
    <text evidence="3">The sequence shown here is derived from an EMBL/GenBank/DDBJ whole genome shotgun (WGS) entry which is preliminary data.</text>
</comment>
<name>A0A562T9R2_9HYPH</name>
<dbReference type="CDD" id="cd03046">
    <property type="entry name" value="GST_N_GTT1_like"/>
    <property type="match status" value="1"/>
</dbReference>
<dbReference type="InterPro" id="IPR010987">
    <property type="entry name" value="Glutathione-S-Trfase_C-like"/>
</dbReference>
<evidence type="ECO:0000313" key="4">
    <source>
        <dbReference type="Proteomes" id="UP000320593"/>
    </source>
</evidence>